<evidence type="ECO:0000313" key="3">
    <source>
        <dbReference type="Proteomes" id="UP000236291"/>
    </source>
</evidence>
<dbReference type="AlphaFoldDB" id="A0A2K3PEM4"/>
<evidence type="ECO:0000313" key="2">
    <source>
        <dbReference type="EMBL" id="PNY13750.1"/>
    </source>
</evidence>
<evidence type="ECO:0000256" key="1">
    <source>
        <dbReference type="SAM" id="MobiDB-lite"/>
    </source>
</evidence>
<sequence length="143" mass="16144">MSSVETLTAPQFLRGSPNLSSAQTKPSAWQRPSMGHHISTSNGTIHAFRYSSLPFERHYGFFPKSSETSLMNNVGYSWMSLGNNDGNYMLNAALLDFYLLLWRVYPTVLGVDKSITMVAKLTTRSYFSSTWIRSKVVKIRGLH</sequence>
<dbReference type="Proteomes" id="UP000236291">
    <property type="component" value="Unassembled WGS sequence"/>
</dbReference>
<gene>
    <name evidence="2" type="ORF">L195_g010416</name>
</gene>
<name>A0A2K3PEM4_TRIPR</name>
<reference evidence="2 3" key="2">
    <citation type="journal article" date="2017" name="Front. Plant Sci.">
        <title>Gene Classification and Mining of Molecular Markers Useful in Red Clover (Trifolium pratense) Breeding.</title>
        <authorList>
            <person name="Istvanek J."/>
            <person name="Dluhosova J."/>
            <person name="Dluhos P."/>
            <person name="Patkova L."/>
            <person name="Nedelnik J."/>
            <person name="Repkova J."/>
        </authorList>
    </citation>
    <scope>NUCLEOTIDE SEQUENCE [LARGE SCALE GENOMIC DNA]</scope>
    <source>
        <strain evidence="3">cv. Tatra</strain>
        <tissue evidence="2">Young leaves</tissue>
    </source>
</reference>
<dbReference type="EMBL" id="ASHM01006317">
    <property type="protein sequence ID" value="PNY13750.1"/>
    <property type="molecule type" value="Genomic_DNA"/>
</dbReference>
<proteinExistence type="predicted"/>
<reference evidence="2 3" key="1">
    <citation type="journal article" date="2014" name="Am. J. Bot.">
        <title>Genome assembly and annotation for red clover (Trifolium pratense; Fabaceae).</title>
        <authorList>
            <person name="Istvanek J."/>
            <person name="Jaros M."/>
            <person name="Krenek A."/>
            <person name="Repkova J."/>
        </authorList>
    </citation>
    <scope>NUCLEOTIDE SEQUENCE [LARGE SCALE GENOMIC DNA]</scope>
    <source>
        <strain evidence="3">cv. Tatra</strain>
        <tissue evidence="2">Young leaves</tissue>
    </source>
</reference>
<protein>
    <submittedName>
        <fullName evidence="2">Polyadenylate-binding protein</fullName>
    </submittedName>
</protein>
<feature type="region of interest" description="Disordered" evidence="1">
    <location>
        <begin position="1"/>
        <end position="33"/>
    </location>
</feature>
<comment type="caution">
    <text evidence="2">The sequence shown here is derived from an EMBL/GenBank/DDBJ whole genome shotgun (WGS) entry which is preliminary data.</text>
</comment>
<feature type="compositionally biased region" description="Polar residues" evidence="1">
    <location>
        <begin position="17"/>
        <end position="27"/>
    </location>
</feature>
<organism evidence="2 3">
    <name type="scientific">Trifolium pratense</name>
    <name type="common">Red clover</name>
    <dbReference type="NCBI Taxonomy" id="57577"/>
    <lineage>
        <taxon>Eukaryota</taxon>
        <taxon>Viridiplantae</taxon>
        <taxon>Streptophyta</taxon>
        <taxon>Embryophyta</taxon>
        <taxon>Tracheophyta</taxon>
        <taxon>Spermatophyta</taxon>
        <taxon>Magnoliopsida</taxon>
        <taxon>eudicotyledons</taxon>
        <taxon>Gunneridae</taxon>
        <taxon>Pentapetalae</taxon>
        <taxon>rosids</taxon>
        <taxon>fabids</taxon>
        <taxon>Fabales</taxon>
        <taxon>Fabaceae</taxon>
        <taxon>Papilionoideae</taxon>
        <taxon>50 kb inversion clade</taxon>
        <taxon>NPAAA clade</taxon>
        <taxon>Hologalegina</taxon>
        <taxon>IRL clade</taxon>
        <taxon>Trifolieae</taxon>
        <taxon>Trifolium</taxon>
    </lineage>
</organism>
<dbReference type="STRING" id="57577.A0A2K3PEM4"/>
<accession>A0A2K3PEM4</accession>